<comment type="subcellular location">
    <subcellularLocation>
        <location evidence="1">Membrane</location>
        <topology evidence="1">Multi-pass membrane protein</topology>
    </subcellularLocation>
</comment>
<evidence type="ECO:0000256" key="7">
    <source>
        <dbReference type="ARBA" id="ARBA00023136"/>
    </source>
</evidence>
<dbReference type="AlphaFoldDB" id="S8DQL4"/>
<dbReference type="PROSITE" id="PS50920">
    <property type="entry name" value="SOLCAR"/>
    <property type="match status" value="2"/>
</dbReference>
<name>S8DQL4_9LAMI</name>
<feature type="non-terminal residue" evidence="11">
    <location>
        <position position="366"/>
    </location>
</feature>
<evidence type="ECO:0000256" key="5">
    <source>
        <dbReference type="ARBA" id="ARBA00022737"/>
    </source>
</evidence>
<keyword evidence="6 10" id="KW-1133">Transmembrane helix</keyword>
<protein>
    <recommendedName>
        <fullName evidence="13">Mitochondrial substrate carrier family protein</fullName>
    </recommendedName>
</protein>
<organism evidence="11 12">
    <name type="scientific">Genlisea aurea</name>
    <dbReference type="NCBI Taxonomy" id="192259"/>
    <lineage>
        <taxon>Eukaryota</taxon>
        <taxon>Viridiplantae</taxon>
        <taxon>Streptophyta</taxon>
        <taxon>Embryophyta</taxon>
        <taxon>Tracheophyta</taxon>
        <taxon>Spermatophyta</taxon>
        <taxon>Magnoliopsida</taxon>
        <taxon>eudicotyledons</taxon>
        <taxon>Gunneridae</taxon>
        <taxon>Pentapetalae</taxon>
        <taxon>asterids</taxon>
        <taxon>lamiids</taxon>
        <taxon>Lamiales</taxon>
        <taxon>Lentibulariaceae</taxon>
        <taxon>Genlisea</taxon>
    </lineage>
</organism>
<accession>S8DQL4</accession>
<dbReference type="PANTHER" id="PTHR45667">
    <property type="entry name" value="S-ADENOSYLMETHIONINE MITOCHONDRIAL CARRIER PROTEIN"/>
    <property type="match status" value="1"/>
</dbReference>
<evidence type="ECO:0000313" key="12">
    <source>
        <dbReference type="Proteomes" id="UP000015453"/>
    </source>
</evidence>
<feature type="transmembrane region" description="Helical" evidence="10">
    <location>
        <begin position="9"/>
        <end position="28"/>
    </location>
</feature>
<evidence type="ECO:0000256" key="8">
    <source>
        <dbReference type="PROSITE-ProRule" id="PRU00282"/>
    </source>
</evidence>
<reference evidence="11 12" key="1">
    <citation type="journal article" date="2013" name="BMC Genomics">
        <title>The miniature genome of a carnivorous plant Genlisea aurea contains a low number of genes and short non-coding sequences.</title>
        <authorList>
            <person name="Leushkin E.V."/>
            <person name="Sutormin R.A."/>
            <person name="Nabieva E.R."/>
            <person name="Penin A.A."/>
            <person name="Kondrashov A.S."/>
            <person name="Logacheva M.D."/>
        </authorList>
    </citation>
    <scope>NUCLEOTIDE SEQUENCE [LARGE SCALE GENOMIC DNA]</scope>
</reference>
<dbReference type="GO" id="GO:0016020">
    <property type="term" value="C:membrane"/>
    <property type="evidence" value="ECO:0007669"/>
    <property type="project" value="UniProtKB-SubCell"/>
</dbReference>
<dbReference type="InterPro" id="IPR018108">
    <property type="entry name" value="MCP_transmembrane"/>
</dbReference>
<evidence type="ECO:0000256" key="6">
    <source>
        <dbReference type="ARBA" id="ARBA00022989"/>
    </source>
</evidence>
<evidence type="ECO:0000256" key="2">
    <source>
        <dbReference type="ARBA" id="ARBA00006375"/>
    </source>
</evidence>
<comment type="similarity">
    <text evidence="2 9">Belongs to the mitochondrial carrier (TC 2.A.29) family.</text>
</comment>
<feature type="repeat" description="Solcar" evidence="8">
    <location>
        <begin position="7"/>
        <end position="93"/>
    </location>
</feature>
<feature type="transmembrane region" description="Helical" evidence="10">
    <location>
        <begin position="52"/>
        <end position="74"/>
    </location>
</feature>
<evidence type="ECO:0000313" key="11">
    <source>
        <dbReference type="EMBL" id="EPS62082.1"/>
    </source>
</evidence>
<proteinExistence type="inferred from homology"/>
<keyword evidence="4 8" id="KW-0812">Transmembrane</keyword>
<dbReference type="OrthoDB" id="44467at2759"/>
<dbReference type="InterPro" id="IPR023395">
    <property type="entry name" value="MCP_dom_sf"/>
</dbReference>
<evidence type="ECO:0000256" key="9">
    <source>
        <dbReference type="RuleBase" id="RU000488"/>
    </source>
</evidence>
<keyword evidence="3 9" id="KW-0813">Transport</keyword>
<feature type="repeat" description="Solcar" evidence="8">
    <location>
        <begin position="158"/>
        <end position="254"/>
    </location>
</feature>
<dbReference type="SUPFAM" id="SSF103506">
    <property type="entry name" value="Mitochondrial carrier"/>
    <property type="match status" value="1"/>
</dbReference>
<evidence type="ECO:0000256" key="4">
    <source>
        <dbReference type="ARBA" id="ARBA00022692"/>
    </source>
</evidence>
<evidence type="ECO:0000256" key="10">
    <source>
        <dbReference type="SAM" id="Phobius"/>
    </source>
</evidence>
<dbReference type="Pfam" id="PF00153">
    <property type="entry name" value="Mito_carr"/>
    <property type="match status" value="2"/>
</dbReference>
<dbReference type="Proteomes" id="UP000015453">
    <property type="component" value="Unassembled WGS sequence"/>
</dbReference>
<dbReference type="Gene3D" id="1.50.40.10">
    <property type="entry name" value="Mitochondrial carrier domain"/>
    <property type="match status" value="1"/>
</dbReference>
<keyword evidence="7 8" id="KW-0472">Membrane</keyword>
<evidence type="ECO:0000256" key="1">
    <source>
        <dbReference type="ARBA" id="ARBA00004141"/>
    </source>
</evidence>
<evidence type="ECO:0008006" key="13">
    <source>
        <dbReference type="Google" id="ProtNLM"/>
    </source>
</evidence>
<gene>
    <name evidence="11" type="ORF">M569_12711</name>
</gene>
<keyword evidence="12" id="KW-1185">Reference proteome</keyword>
<dbReference type="EMBL" id="AUSU01006409">
    <property type="protein sequence ID" value="EPS62082.1"/>
    <property type="molecule type" value="Genomic_DNA"/>
</dbReference>
<sequence>MEEIFRNEFAIHAAAGVGSVALATALTYPLDTLKVLIQVGSSNKKPLIAADAMYRVLVLSGVSGLYNGLGWLTVGRTLGLGMRFGVYEIVTAFYRDGRRGDFVSPSEAVMAGCVAGAVECVVSSPFEIVKIRSQVASASRVTTIPLVAEKNVVPPLASRLLPGYSMDIIAMSNSVELLSPLNTRRMNLLDAFKQYPWMISGSGRPPSACSVRSVRDIFSLEGLGALWRSLRAGLFRDSIFGGVFFSTWEVLHQEMIDWKISRMDPKPRYYSEVGPLSPLSISLTAGISGAFAAAVSHSFDTTRTRSQCNVTSKYVTMERRFLKWPRPGNRFERLSGIHPADRNLLMKGIWHRMGRCGIASSVMVGS</sequence>
<comment type="caution">
    <text evidence="11">The sequence shown here is derived from an EMBL/GenBank/DDBJ whole genome shotgun (WGS) entry which is preliminary data.</text>
</comment>
<keyword evidence="5" id="KW-0677">Repeat</keyword>
<evidence type="ECO:0000256" key="3">
    <source>
        <dbReference type="ARBA" id="ARBA00022448"/>
    </source>
</evidence>